<gene>
    <name evidence="2" type="ORF">QFZ22_000488</name>
</gene>
<proteinExistence type="predicted"/>
<dbReference type="AlphaFoldDB" id="A0AAW8F4U8"/>
<sequence length="194" mass="21374">MTLAWDVSRTSGRGGIRLDWEERKGWYYALTGFDAHDVLLYTAVTVLRTPMAAPETVADVAEELVRRRQLPDHEFRAEWDGARDVRAAAGDFRRSRLGLGPLQLREGATDSTKEAGPGVQLTIDAQADTYERSGLRRPLACYRASKAKGRLTWPRPYGGKQAGDPADDGALVLPGSTLRARIRSLRRQPAASPS</sequence>
<dbReference type="RefSeq" id="WP_306972091.1">
    <property type="nucleotide sequence ID" value="NZ_JAUSZV010000003.1"/>
</dbReference>
<reference evidence="2" key="1">
    <citation type="submission" date="2023-07" db="EMBL/GenBank/DDBJ databases">
        <title>Comparative genomics of wheat-associated soil bacteria to identify genetic determinants of phenazine resistance.</title>
        <authorList>
            <person name="Mouncey N."/>
        </authorList>
    </citation>
    <scope>NUCLEOTIDE SEQUENCE</scope>
    <source>
        <strain evidence="2">V4I22</strain>
    </source>
</reference>
<accession>A0AAW8F4U8</accession>
<evidence type="ECO:0000313" key="2">
    <source>
        <dbReference type="EMBL" id="MDQ0904503.1"/>
    </source>
</evidence>
<evidence type="ECO:0000256" key="1">
    <source>
        <dbReference type="SAM" id="MobiDB-lite"/>
    </source>
</evidence>
<protein>
    <submittedName>
        <fullName evidence="2">Uncharacterized protein</fullName>
    </submittedName>
</protein>
<feature type="region of interest" description="Disordered" evidence="1">
    <location>
        <begin position="152"/>
        <end position="172"/>
    </location>
</feature>
<name>A0AAW8F4U8_9ACTN</name>
<organism evidence="2 3">
    <name type="scientific">Streptomyces canus</name>
    <dbReference type="NCBI Taxonomy" id="58343"/>
    <lineage>
        <taxon>Bacteria</taxon>
        <taxon>Bacillati</taxon>
        <taxon>Actinomycetota</taxon>
        <taxon>Actinomycetes</taxon>
        <taxon>Kitasatosporales</taxon>
        <taxon>Streptomycetaceae</taxon>
        <taxon>Streptomyces</taxon>
        <taxon>Streptomyces aurantiacus group</taxon>
    </lineage>
</organism>
<evidence type="ECO:0000313" key="3">
    <source>
        <dbReference type="Proteomes" id="UP001234216"/>
    </source>
</evidence>
<comment type="caution">
    <text evidence="2">The sequence shown here is derived from an EMBL/GenBank/DDBJ whole genome shotgun (WGS) entry which is preliminary data.</text>
</comment>
<dbReference type="EMBL" id="JAUSZV010000003">
    <property type="protein sequence ID" value="MDQ0904503.1"/>
    <property type="molecule type" value="Genomic_DNA"/>
</dbReference>
<dbReference type="Proteomes" id="UP001234216">
    <property type="component" value="Unassembled WGS sequence"/>
</dbReference>